<dbReference type="InterPro" id="IPR005467">
    <property type="entry name" value="His_kinase_dom"/>
</dbReference>
<dbReference type="Pfam" id="PF07568">
    <property type="entry name" value="HisKA_2"/>
    <property type="match status" value="1"/>
</dbReference>
<accession>A0A975A1J4</accession>
<dbReference type="RefSeq" id="WP_205722097.1">
    <property type="nucleotide sequence ID" value="NZ_CP070608.1"/>
</dbReference>
<evidence type="ECO:0000259" key="8">
    <source>
        <dbReference type="PROSITE" id="PS50112"/>
    </source>
</evidence>
<dbReference type="Pfam" id="PF08447">
    <property type="entry name" value="PAS_3"/>
    <property type="match status" value="6"/>
</dbReference>
<feature type="domain" description="Histidine kinase" evidence="7">
    <location>
        <begin position="1110"/>
        <end position="1303"/>
    </location>
</feature>
<feature type="domain" description="PAC" evidence="9">
    <location>
        <begin position="165"/>
        <end position="215"/>
    </location>
</feature>
<feature type="domain" description="PAS" evidence="8">
    <location>
        <begin position="354"/>
        <end position="397"/>
    </location>
</feature>
<reference evidence="10" key="1">
    <citation type="submission" date="2021-02" db="EMBL/GenBank/DDBJ databases">
        <title>Fulvivirga sp. S481 isolated from sea water.</title>
        <authorList>
            <person name="Bae S.S."/>
            <person name="Baek K."/>
        </authorList>
    </citation>
    <scope>NUCLEOTIDE SEQUENCE</scope>
    <source>
        <strain evidence="10">S481</strain>
    </source>
</reference>
<dbReference type="InterPro" id="IPR011495">
    <property type="entry name" value="Sig_transdc_His_kin_sub2_dim/P"/>
</dbReference>
<dbReference type="PROSITE" id="PS50113">
    <property type="entry name" value="PAC"/>
    <property type="match status" value="6"/>
</dbReference>
<dbReference type="EMBL" id="CP070608">
    <property type="protein sequence ID" value="QSE97587.1"/>
    <property type="molecule type" value="Genomic_DNA"/>
</dbReference>
<protein>
    <recommendedName>
        <fullName evidence="2">histidine kinase</fullName>
        <ecNumber evidence="2">2.7.13.3</ecNumber>
    </recommendedName>
</protein>
<feature type="domain" description="PAC" evidence="9">
    <location>
        <begin position="921"/>
        <end position="972"/>
    </location>
</feature>
<dbReference type="NCBIfam" id="TIGR00229">
    <property type="entry name" value="sensory_box"/>
    <property type="match status" value="5"/>
</dbReference>
<name>A0A975A1J4_9BACT</name>
<organism evidence="10 11">
    <name type="scientific">Fulvivirga lutea</name>
    <dbReference type="NCBI Taxonomy" id="2810512"/>
    <lineage>
        <taxon>Bacteria</taxon>
        <taxon>Pseudomonadati</taxon>
        <taxon>Bacteroidota</taxon>
        <taxon>Cytophagia</taxon>
        <taxon>Cytophagales</taxon>
        <taxon>Fulvivirgaceae</taxon>
        <taxon>Fulvivirga</taxon>
    </lineage>
</organism>
<proteinExistence type="predicted"/>
<gene>
    <name evidence="10" type="ORF">JR347_00420</name>
</gene>
<feature type="domain" description="PAC" evidence="9">
    <location>
        <begin position="1047"/>
        <end position="1099"/>
    </location>
</feature>
<comment type="catalytic activity">
    <reaction evidence="1">
        <text>ATP + protein L-histidine = ADP + protein N-phospho-L-histidine.</text>
        <dbReference type="EC" id="2.7.13.3"/>
    </reaction>
</comment>
<dbReference type="PROSITE" id="PS50109">
    <property type="entry name" value="HIS_KIN"/>
    <property type="match status" value="1"/>
</dbReference>
<dbReference type="PROSITE" id="PS50112">
    <property type="entry name" value="PAS"/>
    <property type="match status" value="4"/>
</dbReference>
<feature type="domain" description="PAS" evidence="8">
    <location>
        <begin position="590"/>
        <end position="661"/>
    </location>
</feature>
<dbReference type="Pfam" id="PF02518">
    <property type="entry name" value="HATPase_c"/>
    <property type="match status" value="1"/>
</dbReference>
<dbReference type="InterPro" id="IPR013655">
    <property type="entry name" value="PAS_fold_3"/>
</dbReference>
<keyword evidence="3" id="KW-0597">Phosphoprotein</keyword>
<feature type="domain" description="PAC" evidence="9">
    <location>
        <begin position="665"/>
        <end position="717"/>
    </location>
</feature>
<dbReference type="Gene3D" id="3.30.565.10">
    <property type="entry name" value="Histidine kinase-like ATPase, C-terminal domain"/>
    <property type="match status" value="1"/>
</dbReference>
<dbReference type="PANTHER" id="PTHR43304">
    <property type="entry name" value="PHYTOCHROME-LIKE PROTEIN CPH1"/>
    <property type="match status" value="1"/>
</dbReference>
<keyword evidence="5" id="KW-0418">Kinase</keyword>
<dbReference type="InterPro" id="IPR052162">
    <property type="entry name" value="Sensor_kinase/Photoreceptor"/>
</dbReference>
<feature type="coiled-coil region" evidence="6">
    <location>
        <begin position="448"/>
        <end position="475"/>
    </location>
</feature>
<evidence type="ECO:0000256" key="4">
    <source>
        <dbReference type="ARBA" id="ARBA00022679"/>
    </source>
</evidence>
<dbReference type="InterPro" id="IPR003594">
    <property type="entry name" value="HATPase_dom"/>
</dbReference>
<dbReference type="SMART" id="SM00091">
    <property type="entry name" value="PAS"/>
    <property type="match status" value="7"/>
</dbReference>
<dbReference type="SUPFAM" id="SSF55874">
    <property type="entry name" value="ATPase domain of HSP90 chaperone/DNA topoisomerase II/histidine kinase"/>
    <property type="match status" value="1"/>
</dbReference>
<dbReference type="InterPro" id="IPR036890">
    <property type="entry name" value="HATPase_C_sf"/>
</dbReference>
<dbReference type="InterPro" id="IPR001610">
    <property type="entry name" value="PAC"/>
</dbReference>
<dbReference type="PANTHER" id="PTHR43304:SF1">
    <property type="entry name" value="PAC DOMAIN-CONTAINING PROTEIN"/>
    <property type="match status" value="1"/>
</dbReference>
<sequence length="1303" mass="150824">MNVCFIDSRLTSKKSIKKKLDSAIGGETFIIFNIPNDSLETIINLTPSNLKYKRLAKDVNTIQKDEVWLITEDKKYSFNGHSIVLESQLVELSFGNIVQRSLNEIYVFDVDHFKFKYVNQCALANLQYSMKEMEQMTPLDIKPEYNLKSFKRLLKPLSKGESGKIQFETIHLRKDGSTYPVEVHLSLAEEGNSKFYSAIILDVTEKKETLIKALEIQSQFELLAQNYPNGSVSLIDKDLKILFTEGEGYAEHGIDPSTFIGKDSKDVLLPAVYNSLKKAIKSIKNNETIHYEVPFYDKVYRNTCKAIKSENGVLNYYILRVIDITELKDLYEKTKVERNNYLSVTNALNKSALVSIADKKGIIIHANEEFCKASGFNKKELIGKSHSIINSGYHPKEFWAGMWKTVAKGKTWRADVKNKAKDGSFYWVDTVINPIFDIDGKIEQYLSIRYLITERKELELAKNELTQRLTLANKAAKLGVWTWNLTTHKIEWDDYQSELYGLKSFDGNFESWKSMVFLEDLEFIEKKIRNIVENKITELDYSFRIIKPSGQVAHIQAKGHRVVINGEDIVIGVNYDITDDVLQKKEILSLKEKYELALKASNDGFWDWDLIENTIEYSDRYFQILGLPPNTSTDTEYWKNLIHPEDRDRITNAVNDAIESDRDVFELESRRLHTKGHYIYVLVRAYITRASNGKAVRVTGTLMDTTYLKNVQNEVVYLKDRYASLLNSLDGVVWETDFTNQTNNFVSSQCLKIFGYDPKEWLADSNFWIDRIHPADKKRLLNFHKTMIFKRVNHEIEYRFRIKSGEYLWIKDKITVEYKDNKPYRLVGIMMDITRTKQAEINLENTLRQLNLGIETAEMGVWELDLKNNRMDWNDQMFKIFELNPSAFRHTIEDFRSKVFPEDLVTADKEMAKIANGKTVRDVKFRIKTKSGTKHIYASGAPVLNEKGDVIKFMGINMDVSQVAKYQERLEKTIRQLNLAIETSNMGIWEWTLDTDELYWNEQTYNIFEIPTTELSDKINIFWEILYPEDRQLMENAMTKARQGEKVTYQYRIKTKSGKVKHIRSSAARTLEKDGTVKSLFGINLDLTSLIENQNKLELALDEKDTLFKELHHRIKNNLQMVISLLFLKENMNENEYLKSFIKETSTKIQSISAIHEQLLQMKGVNKLDIKDYLKTLVHNLVHTYSDSESDYELDLKMDSSLINIDIVLSVGLIVNEIISNAIKYAYPETKKGRIKVYLKKQKDKMNLTVADDGIGISTSKLGALEDSYGLQLISLFTKQIKGELNLSNKNGTTFNIKFPINA</sequence>
<dbReference type="InterPro" id="IPR000700">
    <property type="entry name" value="PAS-assoc_C"/>
</dbReference>
<evidence type="ECO:0000256" key="5">
    <source>
        <dbReference type="ARBA" id="ARBA00022777"/>
    </source>
</evidence>
<dbReference type="GO" id="GO:0004673">
    <property type="term" value="F:protein histidine kinase activity"/>
    <property type="evidence" value="ECO:0007669"/>
    <property type="project" value="UniProtKB-EC"/>
</dbReference>
<dbReference type="Pfam" id="PF13426">
    <property type="entry name" value="PAS_9"/>
    <property type="match status" value="1"/>
</dbReference>
<keyword evidence="11" id="KW-1185">Reference proteome</keyword>
<keyword evidence="4" id="KW-0808">Transferase</keyword>
<dbReference type="InterPro" id="IPR035965">
    <property type="entry name" value="PAS-like_dom_sf"/>
</dbReference>
<dbReference type="CDD" id="cd00130">
    <property type="entry name" value="PAS"/>
    <property type="match status" value="5"/>
</dbReference>
<dbReference type="Proteomes" id="UP000662783">
    <property type="component" value="Chromosome"/>
</dbReference>
<dbReference type="KEGG" id="fuv:JR347_00420"/>
<feature type="domain" description="PAC" evidence="9">
    <location>
        <begin position="410"/>
        <end position="464"/>
    </location>
</feature>
<evidence type="ECO:0000256" key="6">
    <source>
        <dbReference type="SAM" id="Coils"/>
    </source>
</evidence>
<keyword evidence="6" id="KW-0175">Coiled coil</keyword>
<evidence type="ECO:0000259" key="7">
    <source>
        <dbReference type="PROSITE" id="PS50109"/>
    </source>
</evidence>
<dbReference type="InterPro" id="IPR000014">
    <property type="entry name" value="PAS"/>
</dbReference>
<evidence type="ECO:0000313" key="11">
    <source>
        <dbReference type="Proteomes" id="UP000662783"/>
    </source>
</evidence>
<evidence type="ECO:0000256" key="3">
    <source>
        <dbReference type="ARBA" id="ARBA00022553"/>
    </source>
</evidence>
<feature type="domain" description="PAC" evidence="9">
    <location>
        <begin position="794"/>
        <end position="845"/>
    </location>
</feature>
<dbReference type="SUPFAM" id="SSF55785">
    <property type="entry name" value="PYP-like sensor domain (PAS domain)"/>
    <property type="match status" value="8"/>
</dbReference>
<dbReference type="SMART" id="SM00086">
    <property type="entry name" value="PAC"/>
    <property type="match status" value="7"/>
</dbReference>
<dbReference type="Gene3D" id="3.30.450.20">
    <property type="entry name" value="PAS domain"/>
    <property type="match status" value="8"/>
</dbReference>
<feature type="domain" description="PAS" evidence="8">
    <location>
        <begin position="973"/>
        <end position="1045"/>
    </location>
</feature>
<evidence type="ECO:0000313" key="10">
    <source>
        <dbReference type="EMBL" id="QSE97587.1"/>
    </source>
</evidence>
<dbReference type="SMART" id="SM00387">
    <property type="entry name" value="HATPase_c"/>
    <property type="match status" value="1"/>
</dbReference>
<evidence type="ECO:0000256" key="1">
    <source>
        <dbReference type="ARBA" id="ARBA00000085"/>
    </source>
</evidence>
<dbReference type="EC" id="2.7.13.3" evidence="2"/>
<evidence type="ECO:0000256" key="2">
    <source>
        <dbReference type="ARBA" id="ARBA00012438"/>
    </source>
</evidence>
<feature type="domain" description="PAS" evidence="8">
    <location>
        <begin position="718"/>
        <end position="791"/>
    </location>
</feature>
<evidence type="ECO:0000259" key="9">
    <source>
        <dbReference type="PROSITE" id="PS50113"/>
    </source>
</evidence>